<evidence type="ECO:0000256" key="1">
    <source>
        <dbReference type="ARBA" id="ARBA00004828"/>
    </source>
</evidence>
<keyword evidence="7 9" id="KW-0067">ATP-binding</keyword>
<evidence type="ECO:0000313" key="12">
    <source>
        <dbReference type="EMBL" id="SDF84658.1"/>
    </source>
</evidence>
<comment type="function">
    <text evidence="9">Catalyzes the ATP-dependent phosphorylation of N-acetyl-L-glutamate.</text>
</comment>
<accession>A0A1G7PEK9</accession>
<dbReference type="InterPro" id="IPR001057">
    <property type="entry name" value="Glu/AcGlu_kinase"/>
</dbReference>
<feature type="binding site" evidence="9">
    <location>
        <begin position="111"/>
        <end position="112"/>
    </location>
    <ligand>
        <name>substrate</name>
    </ligand>
</feature>
<sequence>MSTPEPEPHVTTVHDDAAQDPTPPDVAVDQVAPPRRIGTHRVMRTHDPEGDARRIAVLTGALPWLKEFHGNVVVIKYGGHAMVDDECRRAFADDMVFLRTCGILPVVVHGGGPQITEMLGRLGIESEFRGGLRVTTEQTIGVVRMVLTGQVTPEVVGLINQHGPLAVGLSGEDGGLLTAERTQAVVDGESVDIGLVGDVVEVDPAPVRALLEAGHIPVIATVAPDRDGVVHNVNADTAAAAVAVALDAVKLVVLTDVEGLYSDWPDRDSLVQQIDVTELAEILPDLDAGMAPKMAACLRAVQGGVKRATVVDGRTPHALLLEMFTTEGTGTMVVPSLPTPTHAPTTQEEGTAP</sequence>
<dbReference type="EMBL" id="FNBT01000007">
    <property type="protein sequence ID" value="SDF84658.1"/>
    <property type="molecule type" value="Genomic_DNA"/>
</dbReference>
<evidence type="ECO:0000313" key="13">
    <source>
        <dbReference type="Proteomes" id="UP000199406"/>
    </source>
</evidence>
<evidence type="ECO:0000256" key="10">
    <source>
        <dbReference type="SAM" id="MobiDB-lite"/>
    </source>
</evidence>
<comment type="catalytic activity">
    <reaction evidence="8 9">
        <text>N-acetyl-L-glutamate + ATP = N-acetyl-L-glutamyl 5-phosphate + ADP</text>
        <dbReference type="Rhea" id="RHEA:14629"/>
        <dbReference type="ChEBI" id="CHEBI:30616"/>
        <dbReference type="ChEBI" id="CHEBI:44337"/>
        <dbReference type="ChEBI" id="CHEBI:57936"/>
        <dbReference type="ChEBI" id="CHEBI:456216"/>
        <dbReference type="EC" id="2.7.2.8"/>
    </reaction>
</comment>
<dbReference type="PRINTS" id="PR00474">
    <property type="entry name" value="GLU5KINASE"/>
</dbReference>
<proteinExistence type="inferred from homology"/>
<keyword evidence="3 9" id="KW-0028">Amino-acid biosynthesis</keyword>
<feature type="compositionally biased region" description="Polar residues" evidence="10">
    <location>
        <begin position="342"/>
        <end position="353"/>
    </location>
</feature>
<dbReference type="EC" id="2.7.2.8" evidence="9"/>
<evidence type="ECO:0000256" key="9">
    <source>
        <dbReference type="HAMAP-Rule" id="MF_00082"/>
    </source>
</evidence>
<evidence type="ECO:0000256" key="8">
    <source>
        <dbReference type="ARBA" id="ARBA00048141"/>
    </source>
</evidence>
<feature type="site" description="Transition state stabilizer" evidence="9">
    <location>
        <position position="76"/>
    </location>
</feature>
<feature type="region of interest" description="Disordered" evidence="10">
    <location>
        <begin position="1"/>
        <end position="27"/>
    </location>
</feature>
<dbReference type="GO" id="GO:0042450">
    <property type="term" value="P:L-arginine biosynthetic process via ornithine"/>
    <property type="evidence" value="ECO:0007669"/>
    <property type="project" value="UniProtKB-UniRule"/>
</dbReference>
<feature type="binding site" evidence="9">
    <location>
        <position position="232"/>
    </location>
    <ligand>
        <name>substrate</name>
    </ligand>
</feature>
<reference evidence="13" key="1">
    <citation type="submission" date="2016-10" db="EMBL/GenBank/DDBJ databases">
        <authorList>
            <person name="Varghese N."/>
            <person name="Submissions S."/>
        </authorList>
    </citation>
    <scope>NUCLEOTIDE SEQUENCE [LARGE SCALE GENOMIC DNA]</scope>
    <source>
        <strain evidence="13">DSM 44268</strain>
    </source>
</reference>
<evidence type="ECO:0000256" key="7">
    <source>
        <dbReference type="ARBA" id="ARBA00022840"/>
    </source>
</evidence>
<feature type="site" description="Transition state stabilizer" evidence="9">
    <location>
        <position position="293"/>
    </location>
</feature>
<name>A0A1G7PEK9_9ACTN</name>
<dbReference type="Gene3D" id="3.40.1160.10">
    <property type="entry name" value="Acetylglutamate kinase-like"/>
    <property type="match status" value="1"/>
</dbReference>
<dbReference type="InterPro" id="IPR004662">
    <property type="entry name" value="AcgluKinase_fam"/>
</dbReference>
<keyword evidence="6 9" id="KW-0418">Kinase</keyword>
<comment type="pathway">
    <text evidence="1 9">Amino-acid biosynthesis; L-arginine biosynthesis; N(2)-acetyl-L-ornithine from L-glutamate: step 2/4.</text>
</comment>
<dbReference type="InterPro" id="IPR041727">
    <property type="entry name" value="NAGK-C"/>
</dbReference>
<evidence type="ECO:0000256" key="3">
    <source>
        <dbReference type="ARBA" id="ARBA00022605"/>
    </source>
</evidence>
<dbReference type="GO" id="GO:0005737">
    <property type="term" value="C:cytoplasm"/>
    <property type="evidence" value="ECO:0007669"/>
    <property type="project" value="UniProtKB-SubCell"/>
</dbReference>
<dbReference type="Proteomes" id="UP000199406">
    <property type="component" value="Unassembled WGS sequence"/>
</dbReference>
<organism evidence="12 13">
    <name type="scientific">Blastococcus aurantiacus</name>
    <dbReference type="NCBI Taxonomy" id="1550231"/>
    <lineage>
        <taxon>Bacteria</taxon>
        <taxon>Bacillati</taxon>
        <taxon>Actinomycetota</taxon>
        <taxon>Actinomycetes</taxon>
        <taxon>Geodermatophilales</taxon>
        <taxon>Geodermatophilaceae</taxon>
        <taxon>Blastococcus</taxon>
    </lineage>
</organism>
<evidence type="ECO:0000256" key="2">
    <source>
        <dbReference type="ARBA" id="ARBA00022571"/>
    </source>
</evidence>
<dbReference type="SUPFAM" id="SSF53633">
    <property type="entry name" value="Carbamate kinase-like"/>
    <property type="match status" value="1"/>
</dbReference>
<dbReference type="STRING" id="1550231.SAMN05660662_3617"/>
<protein>
    <recommendedName>
        <fullName evidence="9">Acetylglutamate kinase</fullName>
        <ecNumber evidence="9">2.7.2.8</ecNumber>
    </recommendedName>
    <alternativeName>
        <fullName evidence="9">N-acetyl-L-glutamate 5-phosphotransferase</fullName>
    </alternativeName>
    <alternativeName>
        <fullName evidence="9">NAG kinase</fullName>
        <shortName evidence="9">NAGK</shortName>
    </alternativeName>
</protein>
<dbReference type="GO" id="GO:0005524">
    <property type="term" value="F:ATP binding"/>
    <property type="evidence" value="ECO:0007669"/>
    <property type="project" value="UniProtKB-UniRule"/>
</dbReference>
<dbReference type="GO" id="GO:0003991">
    <property type="term" value="F:acetylglutamate kinase activity"/>
    <property type="evidence" value="ECO:0007669"/>
    <property type="project" value="UniProtKB-UniRule"/>
</dbReference>
<dbReference type="CDD" id="cd04250">
    <property type="entry name" value="AAK_NAGK-C"/>
    <property type="match status" value="1"/>
</dbReference>
<keyword evidence="2 9" id="KW-0055">Arginine biosynthesis</keyword>
<evidence type="ECO:0000259" key="11">
    <source>
        <dbReference type="Pfam" id="PF00696"/>
    </source>
</evidence>
<dbReference type="AlphaFoldDB" id="A0A1G7PEK9"/>
<feature type="domain" description="Aspartate/glutamate/uridylate kinase" evidence="11">
    <location>
        <begin position="71"/>
        <end position="312"/>
    </location>
</feature>
<dbReference type="Pfam" id="PF00696">
    <property type="entry name" value="AA_kinase"/>
    <property type="match status" value="1"/>
</dbReference>
<gene>
    <name evidence="9" type="primary">argB</name>
    <name evidence="12" type="ORF">SAMN05660662_3617</name>
</gene>
<feature type="compositionally biased region" description="Basic and acidic residues" evidence="10">
    <location>
        <begin position="1"/>
        <end position="17"/>
    </location>
</feature>
<comment type="subcellular location">
    <subcellularLocation>
        <location evidence="9">Cytoplasm</location>
    </subcellularLocation>
</comment>
<comment type="similarity">
    <text evidence="9">Belongs to the acetylglutamate kinase family. ArgB subfamily.</text>
</comment>
<evidence type="ECO:0000256" key="4">
    <source>
        <dbReference type="ARBA" id="ARBA00022679"/>
    </source>
</evidence>
<feature type="region of interest" description="Disordered" evidence="10">
    <location>
        <begin position="331"/>
        <end position="353"/>
    </location>
</feature>
<keyword evidence="9" id="KW-0963">Cytoplasm</keyword>
<feature type="binding site" evidence="9">
    <location>
        <position position="133"/>
    </location>
    <ligand>
        <name>substrate</name>
    </ligand>
</feature>
<dbReference type="HAMAP" id="MF_00082">
    <property type="entry name" value="ArgB"/>
    <property type="match status" value="1"/>
</dbReference>
<dbReference type="InterPro" id="IPR037528">
    <property type="entry name" value="ArgB"/>
</dbReference>
<dbReference type="FunFam" id="3.40.1160.10:FF:000004">
    <property type="entry name" value="Acetylglutamate kinase"/>
    <property type="match status" value="1"/>
</dbReference>
<dbReference type="InterPro" id="IPR001048">
    <property type="entry name" value="Asp/Glu/Uridylate_kinase"/>
</dbReference>
<evidence type="ECO:0000256" key="6">
    <source>
        <dbReference type="ARBA" id="ARBA00022777"/>
    </source>
</evidence>
<dbReference type="UniPathway" id="UPA00068">
    <property type="reaction ID" value="UER00107"/>
</dbReference>
<dbReference type="PANTHER" id="PTHR23342:SF0">
    <property type="entry name" value="N-ACETYLGLUTAMATE SYNTHASE, MITOCHONDRIAL"/>
    <property type="match status" value="1"/>
</dbReference>
<keyword evidence="13" id="KW-1185">Reference proteome</keyword>
<dbReference type="NCBIfam" id="TIGR00761">
    <property type="entry name" value="argB"/>
    <property type="match status" value="1"/>
</dbReference>
<dbReference type="PANTHER" id="PTHR23342">
    <property type="entry name" value="N-ACETYLGLUTAMATE SYNTHASE"/>
    <property type="match status" value="1"/>
</dbReference>
<keyword evidence="5 9" id="KW-0547">Nucleotide-binding</keyword>
<dbReference type="InterPro" id="IPR036393">
    <property type="entry name" value="AceGlu_kinase-like_sf"/>
</dbReference>
<dbReference type="RefSeq" id="WP_255362503.1">
    <property type="nucleotide sequence ID" value="NZ_FNBT01000007.1"/>
</dbReference>
<keyword evidence="4 9" id="KW-0808">Transferase</keyword>
<evidence type="ECO:0000256" key="5">
    <source>
        <dbReference type="ARBA" id="ARBA00022741"/>
    </source>
</evidence>